<dbReference type="SMART" id="SM00342">
    <property type="entry name" value="HTH_ARAC"/>
    <property type="match status" value="1"/>
</dbReference>
<dbReference type="AlphaFoldDB" id="A0A7W6HXN0"/>
<evidence type="ECO:0000256" key="1">
    <source>
        <dbReference type="ARBA" id="ARBA00023015"/>
    </source>
</evidence>
<gene>
    <name evidence="5" type="ORF">GGR14_002137</name>
</gene>
<evidence type="ECO:0000256" key="3">
    <source>
        <dbReference type="ARBA" id="ARBA00023163"/>
    </source>
</evidence>
<organism evidence="5 6">
    <name type="scientific">Butyricimonas faecihominis</name>
    <dbReference type="NCBI Taxonomy" id="1472416"/>
    <lineage>
        <taxon>Bacteria</taxon>
        <taxon>Pseudomonadati</taxon>
        <taxon>Bacteroidota</taxon>
        <taxon>Bacteroidia</taxon>
        <taxon>Bacteroidales</taxon>
        <taxon>Odoribacteraceae</taxon>
        <taxon>Butyricimonas</taxon>
    </lineage>
</organism>
<dbReference type="Proteomes" id="UP000546007">
    <property type="component" value="Unassembled WGS sequence"/>
</dbReference>
<proteinExistence type="predicted"/>
<dbReference type="SUPFAM" id="SSF46689">
    <property type="entry name" value="Homeodomain-like"/>
    <property type="match status" value="1"/>
</dbReference>
<evidence type="ECO:0000313" key="5">
    <source>
        <dbReference type="EMBL" id="MBB4026343.1"/>
    </source>
</evidence>
<keyword evidence="6" id="KW-1185">Reference proteome</keyword>
<dbReference type="Gene3D" id="1.10.10.60">
    <property type="entry name" value="Homeodomain-like"/>
    <property type="match status" value="1"/>
</dbReference>
<feature type="domain" description="HTH araC/xylS-type" evidence="4">
    <location>
        <begin position="185"/>
        <end position="283"/>
    </location>
</feature>
<name>A0A7W6HXN0_9BACT</name>
<protein>
    <submittedName>
        <fullName evidence="5">AraC-like DNA-binding protein</fullName>
    </submittedName>
</protein>
<evidence type="ECO:0000313" key="6">
    <source>
        <dbReference type="Proteomes" id="UP000546007"/>
    </source>
</evidence>
<dbReference type="PANTHER" id="PTHR43280:SF32">
    <property type="entry name" value="TRANSCRIPTIONAL REGULATORY PROTEIN"/>
    <property type="match status" value="1"/>
</dbReference>
<evidence type="ECO:0000259" key="4">
    <source>
        <dbReference type="PROSITE" id="PS01124"/>
    </source>
</evidence>
<dbReference type="PANTHER" id="PTHR43280">
    <property type="entry name" value="ARAC-FAMILY TRANSCRIPTIONAL REGULATOR"/>
    <property type="match status" value="1"/>
</dbReference>
<comment type="caution">
    <text evidence="5">The sequence shown here is derived from an EMBL/GenBank/DDBJ whole genome shotgun (WGS) entry which is preliminary data.</text>
</comment>
<dbReference type="Pfam" id="PF12833">
    <property type="entry name" value="HTH_18"/>
    <property type="match status" value="1"/>
</dbReference>
<dbReference type="InterPro" id="IPR018060">
    <property type="entry name" value="HTH_AraC"/>
</dbReference>
<keyword evidence="1" id="KW-0805">Transcription regulation</keyword>
<keyword evidence="2 5" id="KW-0238">DNA-binding</keyword>
<dbReference type="EMBL" id="JACIES010000005">
    <property type="protein sequence ID" value="MBB4026343.1"/>
    <property type="molecule type" value="Genomic_DNA"/>
</dbReference>
<dbReference type="InterPro" id="IPR009057">
    <property type="entry name" value="Homeodomain-like_sf"/>
</dbReference>
<sequence length="283" mass="33297">METKPTFRIITRRLQETTANSFLLWEEDDLFPALGYPVKINFTGIFICSAGTLDVEINLTPMRMDENHILVFTHEHAVRIVKRSEDFKCVGIILSKAYWEETLLHTHAFNALTRTVPCLPIEPDQKKPLLDFFSIIRTHTKLKDAENRNEIIKHLVISMFYAVGEVYKQQLAQKRTTSQHEKLLHDFLELIYQHYKTHRDVAFYAQCLSLTPRYLTTTIKKTSGKNALQWIEEYVILEIQILLRHSDMTIKQIAYEMNFCDQSFLGKYFKRITGMSPEQYRNL</sequence>
<dbReference type="GeneID" id="93102018"/>
<dbReference type="GO" id="GO:0043565">
    <property type="term" value="F:sequence-specific DNA binding"/>
    <property type="evidence" value="ECO:0007669"/>
    <property type="project" value="InterPro"/>
</dbReference>
<reference evidence="5 6" key="1">
    <citation type="submission" date="2020-08" db="EMBL/GenBank/DDBJ databases">
        <title>Genomic Encyclopedia of Type Strains, Phase IV (KMG-IV): sequencing the most valuable type-strain genomes for metagenomic binning, comparative biology and taxonomic classification.</title>
        <authorList>
            <person name="Goeker M."/>
        </authorList>
    </citation>
    <scope>NUCLEOTIDE SEQUENCE [LARGE SCALE GENOMIC DNA]</scope>
    <source>
        <strain evidence="5 6">DSM 105721</strain>
    </source>
</reference>
<dbReference type="RefSeq" id="WP_124317785.1">
    <property type="nucleotide sequence ID" value="NZ_AP028155.1"/>
</dbReference>
<dbReference type="OrthoDB" id="1372329at2"/>
<accession>A0A7W6HXN0</accession>
<dbReference type="GO" id="GO:0003700">
    <property type="term" value="F:DNA-binding transcription factor activity"/>
    <property type="evidence" value="ECO:0007669"/>
    <property type="project" value="InterPro"/>
</dbReference>
<keyword evidence="3" id="KW-0804">Transcription</keyword>
<dbReference type="PROSITE" id="PS01124">
    <property type="entry name" value="HTH_ARAC_FAMILY_2"/>
    <property type="match status" value="1"/>
</dbReference>
<evidence type="ECO:0000256" key="2">
    <source>
        <dbReference type="ARBA" id="ARBA00023125"/>
    </source>
</evidence>